<evidence type="ECO:0000313" key="1">
    <source>
        <dbReference type="EMBL" id="KAA1134245.1"/>
    </source>
</evidence>
<gene>
    <name evidence="1" type="ORF">PGTUg99_033704</name>
</gene>
<reference evidence="1 2" key="1">
    <citation type="submission" date="2019-05" db="EMBL/GenBank/DDBJ databases">
        <title>Emergence of the Ug99 lineage of the wheat stem rust pathogen through somatic hybridization.</title>
        <authorList>
            <person name="Li F."/>
            <person name="Upadhyaya N.M."/>
            <person name="Sperschneider J."/>
            <person name="Matny O."/>
            <person name="Nguyen-Phuc H."/>
            <person name="Mago R."/>
            <person name="Raley C."/>
            <person name="Miller M.E."/>
            <person name="Silverstein K.A.T."/>
            <person name="Henningsen E."/>
            <person name="Hirsch C.D."/>
            <person name="Visser B."/>
            <person name="Pretorius Z.A."/>
            <person name="Steffenson B.J."/>
            <person name="Schwessinger B."/>
            <person name="Dodds P.N."/>
            <person name="Figueroa M."/>
        </authorList>
    </citation>
    <scope>NUCLEOTIDE SEQUENCE [LARGE SCALE GENOMIC DNA]</scope>
    <source>
        <strain evidence="1 2">Ug99</strain>
    </source>
</reference>
<accession>A0A5B0S9X6</accession>
<dbReference type="AlphaFoldDB" id="A0A5B0S9X6"/>
<organism evidence="1 2">
    <name type="scientific">Puccinia graminis f. sp. tritici</name>
    <dbReference type="NCBI Taxonomy" id="56615"/>
    <lineage>
        <taxon>Eukaryota</taxon>
        <taxon>Fungi</taxon>
        <taxon>Dikarya</taxon>
        <taxon>Basidiomycota</taxon>
        <taxon>Pucciniomycotina</taxon>
        <taxon>Pucciniomycetes</taxon>
        <taxon>Pucciniales</taxon>
        <taxon>Pucciniaceae</taxon>
        <taxon>Puccinia</taxon>
    </lineage>
</organism>
<sequence>MVRTSHRRLLITSLEKSIKDDLTLMALNYLFGGDENDTSGSDMDTDYEDDKWEDEEMIYTDLECKARALLKIQGD</sequence>
<dbReference type="EMBL" id="VDEP01000069">
    <property type="protein sequence ID" value="KAA1134245.1"/>
    <property type="molecule type" value="Genomic_DNA"/>
</dbReference>
<evidence type="ECO:0000313" key="2">
    <source>
        <dbReference type="Proteomes" id="UP000325313"/>
    </source>
</evidence>
<dbReference type="Proteomes" id="UP000325313">
    <property type="component" value="Unassembled WGS sequence"/>
</dbReference>
<name>A0A5B0S9X6_PUCGR</name>
<protein>
    <submittedName>
        <fullName evidence="1">Uncharacterized protein</fullName>
    </submittedName>
</protein>
<proteinExistence type="predicted"/>
<comment type="caution">
    <text evidence="1">The sequence shown here is derived from an EMBL/GenBank/DDBJ whole genome shotgun (WGS) entry which is preliminary data.</text>
</comment>